<keyword evidence="2" id="KW-1185">Reference proteome</keyword>
<accession>A0A8J6BWE5</accession>
<name>A0A8J6BWE5_ZIZPA</name>
<dbReference type="PANTHER" id="PTHR33116:SF87">
    <property type="entry name" value="OS01G0158850 PROTEIN"/>
    <property type="match status" value="1"/>
</dbReference>
<dbReference type="EMBL" id="JAAALK010000079">
    <property type="protein sequence ID" value="KAG8098412.1"/>
    <property type="molecule type" value="Genomic_DNA"/>
</dbReference>
<dbReference type="OrthoDB" id="689430at2759"/>
<proteinExistence type="predicted"/>
<dbReference type="AlphaFoldDB" id="A0A8J6BWE5"/>
<dbReference type="PANTHER" id="PTHR33116">
    <property type="entry name" value="REVERSE TRANSCRIPTASE ZINC-BINDING DOMAIN-CONTAINING PROTEIN-RELATED-RELATED"/>
    <property type="match status" value="1"/>
</dbReference>
<sequence>MCTFKLLIKVINHIDRARRHCLWRGYNSGSTSHPRVAWKLVCKPKRKGGLGVVNLRTQNSALLLKHIKKFFSSHDIPWVRLVWHHYHSLRIAPHLAPPKGSHWWKDVLQLSIFFRGKSFLGQDHLEDNFNLPLSQDALQEFYLLKDITDNITRQQHIPDTWTFIWGSPNYSSRKYYVHQFKNLQSHAAFAWL</sequence>
<reference evidence="1" key="2">
    <citation type="submission" date="2021-02" db="EMBL/GenBank/DDBJ databases">
        <authorList>
            <person name="Kimball J.A."/>
            <person name="Haas M.W."/>
            <person name="Macchietto M."/>
            <person name="Kono T."/>
            <person name="Duquette J."/>
            <person name="Shao M."/>
        </authorList>
    </citation>
    <scope>NUCLEOTIDE SEQUENCE</scope>
    <source>
        <tissue evidence="1">Fresh leaf tissue</tissue>
    </source>
</reference>
<organism evidence="1 2">
    <name type="scientific">Zizania palustris</name>
    <name type="common">Northern wild rice</name>
    <dbReference type="NCBI Taxonomy" id="103762"/>
    <lineage>
        <taxon>Eukaryota</taxon>
        <taxon>Viridiplantae</taxon>
        <taxon>Streptophyta</taxon>
        <taxon>Embryophyta</taxon>
        <taxon>Tracheophyta</taxon>
        <taxon>Spermatophyta</taxon>
        <taxon>Magnoliopsida</taxon>
        <taxon>Liliopsida</taxon>
        <taxon>Poales</taxon>
        <taxon>Poaceae</taxon>
        <taxon>BOP clade</taxon>
        <taxon>Oryzoideae</taxon>
        <taxon>Oryzeae</taxon>
        <taxon>Zizaniinae</taxon>
        <taxon>Zizania</taxon>
    </lineage>
</organism>
<evidence type="ECO:0000313" key="2">
    <source>
        <dbReference type="Proteomes" id="UP000729402"/>
    </source>
</evidence>
<gene>
    <name evidence="1" type="ORF">GUJ93_ZPchr0013g35805</name>
</gene>
<comment type="caution">
    <text evidence="1">The sequence shown here is derived from an EMBL/GenBank/DDBJ whole genome shotgun (WGS) entry which is preliminary data.</text>
</comment>
<evidence type="ECO:0000313" key="1">
    <source>
        <dbReference type="EMBL" id="KAG8098412.1"/>
    </source>
</evidence>
<protein>
    <submittedName>
        <fullName evidence="1">Uncharacterized protein</fullName>
    </submittedName>
</protein>
<dbReference type="Proteomes" id="UP000729402">
    <property type="component" value="Unassembled WGS sequence"/>
</dbReference>
<reference evidence="1" key="1">
    <citation type="journal article" date="2021" name="bioRxiv">
        <title>Whole Genome Assembly and Annotation of Northern Wild Rice, Zizania palustris L., Supports a Whole Genome Duplication in the Zizania Genus.</title>
        <authorList>
            <person name="Haas M."/>
            <person name="Kono T."/>
            <person name="Macchietto M."/>
            <person name="Millas R."/>
            <person name="McGilp L."/>
            <person name="Shao M."/>
            <person name="Duquette J."/>
            <person name="Hirsch C.N."/>
            <person name="Kimball J."/>
        </authorList>
    </citation>
    <scope>NUCLEOTIDE SEQUENCE</scope>
    <source>
        <tissue evidence="1">Fresh leaf tissue</tissue>
    </source>
</reference>